<dbReference type="AlphaFoldDB" id="A0A5V6RMH7"/>
<organism evidence="2">
    <name type="scientific">Salmonella newport</name>
    <dbReference type="NCBI Taxonomy" id="108619"/>
    <lineage>
        <taxon>Bacteria</taxon>
        <taxon>Pseudomonadati</taxon>
        <taxon>Pseudomonadota</taxon>
        <taxon>Gammaproteobacteria</taxon>
        <taxon>Enterobacterales</taxon>
        <taxon>Enterobacteriaceae</taxon>
        <taxon>Salmonella</taxon>
    </lineage>
</organism>
<evidence type="ECO:0000259" key="1">
    <source>
        <dbReference type="Pfam" id="PF01656"/>
    </source>
</evidence>
<dbReference type="EMBL" id="AAHDHY010000035">
    <property type="protein sequence ID" value="EBU8272200.1"/>
    <property type="molecule type" value="Genomic_DNA"/>
</dbReference>
<dbReference type="Pfam" id="PF01656">
    <property type="entry name" value="CbiA"/>
    <property type="match status" value="1"/>
</dbReference>
<sequence length="207" mass="22035">MKVIAFLNGKGGVGKTTLAINVAWCLARMGFNVAVIDTDAQGSVVNWANDKCPFTIYQAATDREVYNIKKITSRYKYDYVIIDGAAQISAISAAAVMVSDVVLIPVTASPLDFAASGAILDVIDARAALTPVTARFVVTKRVTNASMNRTLKEGIQATGFEALRAGTAHRQSYVKCLIDGGSIFTGTDNQAKGEIEILTNEIVRLAA</sequence>
<dbReference type="CDD" id="cd02042">
    <property type="entry name" value="ParAB_family"/>
    <property type="match status" value="1"/>
</dbReference>
<dbReference type="Gene3D" id="3.40.50.300">
    <property type="entry name" value="P-loop containing nucleotide triphosphate hydrolases"/>
    <property type="match status" value="1"/>
</dbReference>
<protein>
    <submittedName>
        <fullName evidence="2">Chromosome partitioning protein ParA</fullName>
    </submittedName>
</protein>
<gene>
    <name evidence="2" type="ORF">DLL80_23825</name>
</gene>
<reference evidence="2" key="1">
    <citation type="submission" date="2018-05" db="EMBL/GenBank/DDBJ databases">
        <authorList>
            <person name="Ashton P.M."/>
            <person name="Dallman T."/>
            <person name="Nair S."/>
            <person name="De Pinna E."/>
            <person name="Peters T."/>
            <person name="Grant K."/>
        </authorList>
    </citation>
    <scope>NUCLEOTIDE SEQUENCE</scope>
    <source>
        <strain evidence="2">412137</strain>
    </source>
</reference>
<dbReference type="InterPro" id="IPR027417">
    <property type="entry name" value="P-loop_NTPase"/>
</dbReference>
<dbReference type="InterPro" id="IPR050678">
    <property type="entry name" value="DNA_Partitioning_ATPase"/>
</dbReference>
<comment type="caution">
    <text evidence="2">The sequence shown here is derived from an EMBL/GenBank/DDBJ whole genome shotgun (WGS) entry which is preliminary data.</text>
</comment>
<name>A0A5V6RMH7_SALNE</name>
<proteinExistence type="predicted"/>
<dbReference type="SUPFAM" id="SSF52540">
    <property type="entry name" value="P-loop containing nucleoside triphosphate hydrolases"/>
    <property type="match status" value="1"/>
</dbReference>
<dbReference type="PANTHER" id="PTHR13696">
    <property type="entry name" value="P-LOOP CONTAINING NUCLEOSIDE TRIPHOSPHATE HYDROLASE"/>
    <property type="match status" value="1"/>
</dbReference>
<feature type="domain" description="CobQ/CobB/MinD/ParA nucleotide binding" evidence="1">
    <location>
        <begin position="4"/>
        <end position="158"/>
    </location>
</feature>
<evidence type="ECO:0000313" key="2">
    <source>
        <dbReference type="EMBL" id="EBU8272200.1"/>
    </source>
</evidence>
<dbReference type="InterPro" id="IPR002586">
    <property type="entry name" value="CobQ/CobB/MinD/ParA_Nub-bd_dom"/>
</dbReference>
<dbReference type="PIRSF" id="PIRSF009320">
    <property type="entry name" value="Nuc_binding_HP_1000"/>
    <property type="match status" value="1"/>
</dbReference>
<dbReference type="PANTHER" id="PTHR13696:SF96">
    <property type="entry name" value="COBQ_COBB_MIND_PARA NUCLEOTIDE BINDING DOMAIN-CONTAINING PROTEIN"/>
    <property type="match status" value="1"/>
</dbReference>
<accession>A0A5V6RMH7</accession>